<dbReference type="PANTHER" id="PTHR12788">
    <property type="entry name" value="PROTEIN-TYROSINE SULFOTRANSFERASE 2"/>
    <property type="match status" value="1"/>
</dbReference>
<reference evidence="4" key="1">
    <citation type="submission" date="2016-07" db="EMBL/GenBank/DDBJ databases">
        <authorList>
            <person name="Florea S."/>
            <person name="Webb J.S."/>
            <person name="Jaromczyk J."/>
            <person name="Schardl C.L."/>
        </authorList>
    </citation>
    <scope>NUCLEOTIDE SEQUENCE [LARGE SCALE GENOMIC DNA]</scope>
    <source>
        <strain evidence="4">MV-1</strain>
    </source>
</reference>
<dbReference type="Gene3D" id="3.40.50.300">
    <property type="entry name" value="P-loop containing nucleotide triphosphate hydrolases"/>
    <property type="match status" value="1"/>
</dbReference>
<evidence type="ECO:0000313" key="4">
    <source>
        <dbReference type="Proteomes" id="UP000095347"/>
    </source>
</evidence>
<name>A0A1E5Q7L9_9PROT</name>
<dbReference type="Proteomes" id="UP000095347">
    <property type="component" value="Unassembled WGS sequence"/>
</dbReference>
<dbReference type="PROSITE" id="PS50005">
    <property type="entry name" value="TPR"/>
    <property type="match status" value="3"/>
</dbReference>
<gene>
    <name evidence="3" type="ORF">BEN30_10590</name>
</gene>
<organism evidence="3 4">
    <name type="scientific">Magnetovibrio blakemorei</name>
    <dbReference type="NCBI Taxonomy" id="28181"/>
    <lineage>
        <taxon>Bacteria</taxon>
        <taxon>Pseudomonadati</taxon>
        <taxon>Pseudomonadota</taxon>
        <taxon>Alphaproteobacteria</taxon>
        <taxon>Rhodospirillales</taxon>
        <taxon>Magnetovibrionaceae</taxon>
        <taxon>Magnetovibrio</taxon>
    </lineage>
</organism>
<dbReference type="SUPFAM" id="SSF52540">
    <property type="entry name" value="P-loop containing nucleoside triphosphate hydrolases"/>
    <property type="match status" value="1"/>
</dbReference>
<keyword evidence="1" id="KW-0808">Transferase</keyword>
<evidence type="ECO:0000256" key="1">
    <source>
        <dbReference type="ARBA" id="ARBA00022679"/>
    </source>
</evidence>
<sequence length="479" mass="54016">MLVRTAIAALNLGRFDFAQKLALRLLSVHRESSDAYNAYNILGVVNMVNGQYAKALAHFTKALKLKPGDAQTHLNMAEALNALNKASLAYEHLEHALRLEPHAPQVHYAMGTTCRAIGDADRAEEMFRATLSLDPFHPFAWKSLAEMGRSTMGQDTERMMEAVSHFQNAPHQRAQVLFALFATFERAKEDDQAFAFLEQANQLVASVQNYDVSDDEQWMQSIAEAFPKDRLDGLVSPNQVTPRPIFIVGMPRSGTTLVEQVIAGHSDVQACGELPFLSAAVEFIGARPGLNYPDTVARWKGKDIKKIAADYLDEVKSFDITQPNFTDKMPGNFPYLGVVALAFPNARIIHCQRDPIDTCLANYRQMFTEQHRYTFDQGDLVRYFKAYSNLMAHWRSVMGAQILDVSYEALVENPEDQARRIIAFCDLPWEDECLNVGQSDRSIRTASASQVREGIHKNFVARWKRYEKHIQVLIEGLSR</sequence>
<dbReference type="Pfam" id="PF13469">
    <property type="entry name" value="Sulfotransfer_3"/>
    <property type="match status" value="1"/>
</dbReference>
<dbReference type="AlphaFoldDB" id="A0A1E5Q7L9"/>
<keyword evidence="4" id="KW-1185">Reference proteome</keyword>
<dbReference type="Pfam" id="PF13432">
    <property type="entry name" value="TPR_16"/>
    <property type="match status" value="2"/>
</dbReference>
<dbReference type="PANTHER" id="PTHR12788:SF10">
    <property type="entry name" value="PROTEIN-TYROSINE SULFOTRANSFERASE"/>
    <property type="match status" value="1"/>
</dbReference>
<dbReference type="OrthoDB" id="9800698at2"/>
<dbReference type="GO" id="GO:0008476">
    <property type="term" value="F:protein-tyrosine sulfotransferase activity"/>
    <property type="evidence" value="ECO:0007669"/>
    <property type="project" value="InterPro"/>
</dbReference>
<feature type="repeat" description="TPR" evidence="2">
    <location>
        <begin position="36"/>
        <end position="69"/>
    </location>
</feature>
<comment type="caution">
    <text evidence="3">The sequence shown here is derived from an EMBL/GenBank/DDBJ whole genome shotgun (WGS) entry which is preliminary data.</text>
</comment>
<dbReference type="InterPro" id="IPR026634">
    <property type="entry name" value="TPST-like"/>
</dbReference>
<dbReference type="STRING" id="28181.BEN30_10590"/>
<dbReference type="EMBL" id="MCGG01000026">
    <property type="protein sequence ID" value="OEJ67006.1"/>
    <property type="molecule type" value="Genomic_DNA"/>
</dbReference>
<keyword evidence="2" id="KW-0802">TPR repeat</keyword>
<dbReference type="InterPro" id="IPR019734">
    <property type="entry name" value="TPR_rpt"/>
</dbReference>
<accession>A0A1E5Q7L9</accession>
<feature type="repeat" description="TPR" evidence="2">
    <location>
        <begin position="70"/>
        <end position="103"/>
    </location>
</feature>
<evidence type="ECO:0000256" key="2">
    <source>
        <dbReference type="PROSITE-ProRule" id="PRU00339"/>
    </source>
</evidence>
<dbReference type="InterPro" id="IPR027417">
    <property type="entry name" value="P-loop_NTPase"/>
</dbReference>
<proteinExistence type="predicted"/>
<dbReference type="InterPro" id="IPR011990">
    <property type="entry name" value="TPR-like_helical_dom_sf"/>
</dbReference>
<dbReference type="SUPFAM" id="SSF48452">
    <property type="entry name" value="TPR-like"/>
    <property type="match status" value="1"/>
</dbReference>
<dbReference type="PROSITE" id="PS50293">
    <property type="entry name" value="TPR_REGION"/>
    <property type="match status" value="1"/>
</dbReference>
<feature type="repeat" description="TPR" evidence="2">
    <location>
        <begin position="104"/>
        <end position="137"/>
    </location>
</feature>
<dbReference type="Gene3D" id="1.25.40.10">
    <property type="entry name" value="Tetratricopeptide repeat domain"/>
    <property type="match status" value="1"/>
</dbReference>
<dbReference type="SMART" id="SM00028">
    <property type="entry name" value="TPR"/>
    <property type="match status" value="3"/>
</dbReference>
<evidence type="ECO:0000313" key="3">
    <source>
        <dbReference type="EMBL" id="OEJ67006.1"/>
    </source>
</evidence>
<protein>
    <submittedName>
        <fullName evidence="3">Uncharacterized protein</fullName>
    </submittedName>
</protein>